<dbReference type="Proteomes" id="UP001156691">
    <property type="component" value="Unassembled WGS sequence"/>
</dbReference>
<gene>
    <name evidence="1" type="ORF">GCM10010862_17210</name>
</gene>
<name>A0ABQ5W3B2_9HYPH</name>
<dbReference type="RefSeq" id="WP_284339894.1">
    <property type="nucleotide sequence ID" value="NZ_BSNS01000007.1"/>
</dbReference>
<protein>
    <recommendedName>
        <fullName evidence="3">Invasion associated locus B family protein</fullName>
    </recommendedName>
</protein>
<evidence type="ECO:0000313" key="2">
    <source>
        <dbReference type="Proteomes" id="UP001156691"/>
    </source>
</evidence>
<organism evidence="1 2">
    <name type="scientific">Devosia nitrariae</name>
    <dbReference type="NCBI Taxonomy" id="2071872"/>
    <lineage>
        <taxon>Bacteria</taxon>
        <taxon>Pseudomonadati</taxon>
        <taxon>Pseudomonadota</taxon>
        <taxon>Alphaproteobacteria</taxon>
        <taxon>Hyphomicrobiales</taxon>
        <taxon>Devosiaceae</taxon>
        <taxon>Devosia</taxon>
    </lineage>
</organism>
<keyword evidence="2" id="KW-1185">Reference proteome</keyword>
<accession>A0ABQ5W3B2</accession>
<reference evidence="2" key="1">
    <citation type="journal article" date="2019" name="Int. J. Syst. Evol. Microbiol.">
        <title>The Global Catalogue of Microorganisms (GCM) 10K type strain sequencing project: providing services to taxonomists for standard genome sequencing and annotation.</title>
        <authorList>
            <consortium name="The Broad Institute Genomics Platform"/>
            <consortium name="The Broad Institute Genome Sequencing Center for Infectious Disease"/>
            <person name="Wu L."/>
            <person name="Ma J."/>
        </authorList>
    </citation>
    <scope>NUCLEOTIDE SEQUENCE [LARGE SCALE GENOMIC DNA]</scope>
    <source>
        <strain evidence="2">NBRC 112416</strain>
    </source>
</reference>
<sequence>MLLALVPAAPVHAQPAPIWGGYYNMGTFAAGGGSEAGGSISLECAGPDLADAGAFLLELTPAARIEPFADAPPQLDFSIDGKIMTVPVTAENGAVFFYRSEPEGDVLALELIAGLRRGNRLVVSAPELDIVDIPLRGSSQALLHVAECVAGED</sequence>
<proteinExistence type="predicted"/>
<dbReference type="EMBL" id="BSNS01000007">
    <property type="protein sequence ID" value="GLQ54462.1"/>
    <property type="molecule type" value="Genomic_DNA"/>
</dbReference>
<evidence type="ECO:0008006" key="3">
    <source>
        <dbReference type="Google" id="ProtNLM"/>
    </source>
</evidence>
<evidence type="ECO:0000313" key="1">
    <source>
        <dbReference type="EMBL" id="GLQ54462.1"/>
    </source>
</evidence>
<comment type="caution">
    <text evidence="1">The sequence shown here is derived from an EMBL/GenBank/DDBJ whole genome shotgun (WGS) entry which is preliminary data.</text>
</comment>